<evidence type="ECO:0000313" key="2">
    <source>
        <dbReference type="EMBL" id="KAG7195805.1"/>
    </source>
</evidence>
<gene>
    <name evidence="2" type="ORF">KQ657_002190</name>
</gene>
<comment type="similarity">
    <text evidence="1">Belongs to the eukaryotic ATPase epsilon family.</text>
</comment>
<sequence>MSSAAIAKQAGISLNKSMAIAARAVRAALKPEFKIAAEKRGVSEAKVVSFENGAAGEVKPLQG</sequence>
<comment type="caution">
    <text evidence="2">The sequence shown here is derived from an EMBL/GenBank/DDBJ whole genome shotgun (WGS) entry which is preliminary data.</text>
</comment>
<dbReference type="Proteomes" id="UP000790833">
    <property type="component" value="Unassembled WGS sequence"/>
</dbReference>
<dbReference type="GO" id="GO:0045259">
    <property type="term" value="C:proton-transporting ATP synthase complex"/>
    <property type="evidence" value="ECO:0007669"/>
    <property type="project" value="InterPro"/>
</dbReference>
<protein>
    <submittedName>
        <fullName evidence="2">Uncharacterized protein</fullName>
    </submittedName>
</protein>
<dbReference type="EMBL" id="JAHMUF010000002">
    <property type="protein sequence ID" value="KAG7195805.1"/>
    <property type="molecule type" value="Genomic_DNA"/>
</dbReference>
<dbReference type="AlphaFoldDB" id="A0A9P7VCY9"/>
<keyword evidence="3" id="KW-1185">Reference proteome</keyword>
<dbReference type="GO" id="GO:0005743">
    <property type="term" value="C:mitochondrial inner membrane"/>
    <property type="evidence" value="ECO:0007669"/>
    <property type="project" value="InterPro"/>
</dbReference>
<dbReference type="InterPro" id="IPR006721">
    <property type="entry name" value="ATP_synth_F1_esu_mt"/>
</dbReference>
<dbReference type="RefSeq" id="XP_043051350.1">
    <property type="nucleotide sequence ID" value="XM_043192962.1"/>
</dbReference>
<evidence type="ECO:0000313" key="3">
    <source>
        <dbReference type="Proteomes" id="UP000790833"/>
    </source>
</evidence>
<dbReference type="GO" id="GO:0046933">
    <property type="term" value="F:proton-transporting ATP synthase activity, rotational mechanism"/>
    <property type="evidence" value="ECO:0007669"/>
    <property type="project" value="InterPro"/>
</dbReference>
<dbReference type="Gene3D" id="1.10.1620.20">
    <property type="entry name" value="ATP synthase, F1 complex, epsilon subunit superfamily, mitochondrial"/>
    <property type="match status" value="1"/>
</dbReference>
<dbReference type="SUPFAM" id="SSF48690">
    <property type="entry name" value="Epsilon subunit of mitochondrial F1F0-ATP synthase"/>
    <property type="match status" value="1"/>
</dbReference>
<dbReference type="InterPro" id="IPR036742">
    <property type="entry name" value="ATP_synth_F1_esu_sf_mt"/>
</dbReference>
<reference evidence="2" key="1">
    <citation type="submission" date="2021-03" db="EMBL/GenBank/DDBJ databases">
        <authorList>
            <person name="Palmer J.M."/>
        </authorList>
    </citation>
    <scope>NUCLEOTIDE SEQUENCE</scope>
    <source>
        <strain evidence="2">ARV_011</strain>
    </source>
</reference>
<proteinExistence type="inferred from homology"/>
<name>A0A9P7VCY9_9ASCO</name>
<evidence type="ECO:0000256" key="1">
    <source>
        <dbReference type="ARBA" id="ARBA00009502"/>
    </source>
</evidence>
<accession>A0A9P7VCY9</accession>
<organism evidence="2 3">
    <name type="scientific">Scheffersomyces spartinae</name>
    <dbReference type="NCBI Taxonomy" id="45513"/>
    <lineage>
        <taxon>Eukaryota</taxon>
        <taxon>Fungi</taxon>
        <taxon>Dikarya</taxon>
        <taxon>Ascomycota</taxon>
        <taxon>Saccharomycotina</taxon>
        <taxon>Pichiomycetes</taxon>
        <taxon>Debaryomycetaceae</taxon>
        <taxon>Scheffersomyces</taxon>
    </lineage>
</organism>
<dbReference type="Pfam" id="PF04627">
    <property type="entry name" value="ATP-synt_Eps"/>
    <property type="match status" value="1"/>
</dbReference>
<dbReference type="GeneID" id="66115564"/>
<dbReference type="OrthoDB" id="269124at2759"/>